<reference evidence="1 2" key="1">
    <citation type="submission" date="2024-06" db="EMBL/GenBank/DDBJ databases">
        <authorList>
            <person name="Chen R.Y."/>
        </authorList>
    </citation>
    <scope>NUCLEOTIDE SEQUENCE [LARGE SCALE GENOMIC DNA]</scope>
    <source>
        <strain evidence="1 2">D2</strain>
    </source>
</reference>
<dbReference type="EMBL" id="JBELOE010000064">
    <property type="protein sequence ID" value="MER2490695.1"/>
    <property type="molecule type" value="Genomic_DNA"/>
</dbReference>
<dbReference type="Proteomes" id="UP001467690">
    <property type="component" value="Unassembled WGS sequence"/>
</dbReference>
<gene>
    <name evidence="1" type="ORF">ABS311_02195</name>
</gene>
<sequence length="251" mass="26193">MNGLLLSGDIFIDRLSDTGVSQGKIGPINVTQLAINTPSEQVTRTSKKKATYGQALDSVSIAQPSTVSISIDDQPAELLAMALLGDIATVNEGSGNVTDGAVTILPGGRWTQLPHKNLAETGISAKLASDESAITADNYEINYALGLIRATAGGSLEAGADIELTYQHNAVTGTKVKGGIKSQIRMNITGDMKNLATGKPGRLEIFEATVAPTDAVDFMASEFVSTTLSGNCKLVSGKDSPFEYTDITPSE</sequence>
<name>A0ABV1RCV5_9ALTE</name>
<protein>
    <submittedName>
        <fullName evidence="1">Uncharacterized protein</fullName>
    </submittedName>
</protein>
<evidence type="ECO:0000313" key="2">
    <source>
        <dbReference type="Proteomes" id="UP001467690"/>
    </source>
</evidence>
<organism evidence="1 2">
    <name type="scientific">Catenovulum sediminis</name>
    <dbReference type="NCBI Taxonomy" id="1740262"/>
    <lineage>
        <taxon>Bacteria</taxon>
        <taxon>Pseudomonadati</taxon>
        <taxon>Pseudomonadota</taxon>
        <taxon>Gammaproteobacteria</taxon>
        <taxon>Alteromonadales</taxon>
        <taxon>Alteromonadaceae</taxon>
        <taxon>Catenovulum</taxon>
    </lineage>
</organism>
<comment type="caution">
    <text evidence="1">The sequence shown here is derived from an EMBL/GenBank/DDBJ whole genome shotgun (WGS) entry which is preliminary data.</text>
</comment>
<keyword evidence="2" id="KW-1185">Reference proteome</keyword>
<dbReference type="RefSeq" id="WP_350400450.1">
    <property type="nucleotide sequence ID" value="NZ_JBELOE010000064.1"/>
</dbReference>
<accession>A0ABV1RCV5</accession>
<proteinExistence type="predicted"/>
<evidence type="ECO:0000313" key="1">
    <source>
        <dbReference type="EMBL" id="MER2490695.1"/>
    </source>
</evidence>